<keyword evidence="1" id="KW-0808">Transferase</keyword>
<accession>A0A495P4K9</accession>
<dbReference type="PANTHER" id="PTHR43861">
    <property type="entry name" value="TRANS-ACONITATE 2-METHYLTRANSFERASE-RELATED"/>
    <property type="match status" value="1"/>
</dbReference>
<evidence type="ECO:0000313" key="2">
    <source>
        <dbReference type="Proteomes" id="UP000276282"/>
    </source>
</evidence>
<dbReference type="OrthoDB" id="9770553at2"/>
<proteinExistence type="predicted"/>
<gene>
    <name evidence="1" type="ORF">BC962_2833</name>
</gene>
<keyword evidence="2" id="KW-1185">Reference proteome</keyword>
<reference evidence="1 2" key="1">
    <citation type="submission" date="2018-10" db="EMBL/GenBank/DDBJ databases">
        <title>Genomic Encyclopedia of Archaeal and Bacterial Type Strains, Phase II (KMG-II): from individual species to whole genera.</title>
        <authorList>
            <person name="Goeker M."/>
        </authorList>
    </citation>
    <scope>NUCLEOTIDE SEQUENCE [LARGE SCALE GENOMIC DNA]</scope>
    <source>
        <strain evidence="1 2">DSM 19839</strain>
    </source>
</reference>
<dbReference type="EMBL" id="RBLG01000004">
    <property type="protein sequence ID" value="RKS45157.1"/>
    <property type="molecule type" value="Genomic_DNA"/>
</dbReference>
<evidence type="ECO:0000313" key="1">
    <source>
        <dbReference type="EMBL" id="RKS45157.1"/>
    </source>
</evidence>
<dbReference type="RefSeq" id="WP_121346615.1">
    <property type="nucleotide sequence ID" value="NZ_RBLG01000004.1"/>
</dbReference>
<sequence>MNSHETLETNKRQKDFYDKKRKNFATKIWYSLRNGILREVRKSIGVEKQIHQLHLEWCGDLSNKKVLDLGCYEGNSLSMYLAKNSKEYIAIDLSEKGISHLRNRLKNIEQANAFAIDFLSEEFTEKDFDLIYAYGVLHHFKDVEQLINRLKEKLNTKGTIISNDPLQTSLPIKLLRTIYRPFQSDKDWEWPFSKKVYYQFETSFKIKERRAMLGKAKWLFIVNFLPLSAEKKLAIGKKWHLEDWEKSRDSDPDMFKCMHLTMLMQKKD</sequence>
<keyword evidence="1" id="KW-0489">Methyltransferase</keyword>
<dbReference type="Pfam" id="PF13489">
    <property type="entry name" value="Methyltransf_23"/>
    <property type="match status" value="1"/>
</dbReference>
<dbReference type="GO" id="GO:0032259">
    <property type="term" value="P:methylation"/>
    <property type="evidence" value="ECO:0007669"/>
    <property type="project" value="UniProtKB-KW"/>
</dbReference>
<organism evidence="1 2">
    <name type="scientific">Gillisia mitskevichiae</name>
    <dbReference type="NCBI Taxonomy" id="270921"/>
    <lineage>
        <taxon>Bacteria</taxon>
        <taxon>Pseudomonadati</taxon>
        <taxon>Bacteroidota</taxon>
        <taxon>Flavobacteriia</taxon>
        <taxon>Flavobacteriales</taxon>
        <taxon>Flavobacteriaceae</taxon>
        <taxon>Gillisia</taxon>
    </lineage>
</organism>
<dbReference type="AlphaFoldDB" id="A0A495P4K9"/>
<dbReference type="GO" id="GO:0008168">
    <property type="term" value="F:methyltransferase activity"/>
    <property type="evidence" value="ECO:0007669"/>
    <property type="project" value="UniProtKB-KW"/>
</dbReference>
<dbReference type="Gene3D" id="3.40.50.150">
    <property type="entry name" value="Vaccinia Virus protein VP39"/>
    <property type="match status" value="1"/>
</dbReference>
<dbReference type="InterPro" id="IPR029063">
    <property type="entry name" value="SAM-dependent_MTases_sf"/>
</dbReference>
<dbReference type="CDD" id="cd02440">
    <property type="entry name" value="AdoMet_MTases"/>
    <property type="match status" value="1"/>
</dbReference>
<comment type="caution">
    <text evidence="1">The sequence shown here is derived from an EMBL/GenBank/DDBJ whole genome shotgun (WGS) entry which is preliminary data.</text>
</comment>
<dbReference type="SUPFAM" id="SSF53335">
    <property type="entry name" value="S-adenosyl-L-methionine-dependent methyltransferases"/>
    <property type="match status" value="1"/>
</dbReference>
<protein>
    <submittedName>
        <fullName evidence="1">2-polyprenyl-3-methyl-5-hydroxy-6-metoxy-1, 4-benzoquinol methylase</fullName>
    </submittedName>
</protein>
<dbReference type="Proteomes" id="UP000276282">
    <property type="component" value="Unassembled WGS sequence"/>
</dbReference>
<name>A0A495P4K9_9FLAO</name>